<comment type="caution">
    <text evidence="1">The sequence shown here is derived from an EMBL/GenBank/DDBJ whole genome shotgun (WGS) entry which is preliminary data.</text>
</comment>
<dbReference type="AlphaFoldDB" id="A0A2H0BSF4"/>
<name>A0A2H0BSF4_9BACT</name>
<evidence type="ECO:0000313" key="2">
    <source>
        <dbReference type="Proteomes" id="UP000231581"/>
    </source>
</evidence>
<sequence>MIHAQPMKQVPDKIPLFRAWKSYALFGECCDLGNLAEQIICEIGMARGKTLRAIHRSHKRINAVALRVVIAGLSDRLDGNPSSDKQKPFDLPRQRASPIELGKALGILLLIEGRKVQKQKVVLSDELHLLLSKLGQNGDDSLESKIVIDPLPKKLRNAWIEPSRANRRGEPSASRMMSTHDYSPFAVRRETNRLYANALIYQ</sequence>
<gene>
    <name evidence="1" type="ORF">COX00_02315</name>
</gene>
<dbReference type="Proteomes" id="UP000231581">
    <property type="component" value="Unassembled WGS sequence"/>
</dbReference>
<reference evidence="1 2" key="1">
    <citation type="submission" date="2017-09" db="EMBL/GenBank/DDBJ databases">
        <title>Depth-based differentiation of microbial function through sediment-hosted aquifers and enrichment of novel symbionts in the deep terrestrial subsurface.</title>
        <authorList>
            <person name="Probst A.J."/>
            <person name="Ladd B."/>
            <person name="Jarett J.K."/>
            <person name="Geller-Mcgrath D.E."/>
            <person name="Sieber C.M."/>
            <person name="Emerson J.B."/>
            <person name="Anantharaman K."/>
            <person name="Thomas B.C."/>
            <person name="Malmstrom R."/>
            <person name="Stieglmeier M."/>
            <person name="Klingl A."/>
            <person name="Woyke T."/>
            <person name="Ryan C.M."/>
            <person name="Banfield J.F."/>
        </authorList>
    </citation>
    <scope>NUCLEOTIDE SEQUENCE [LARGE SCALE GENOMIC DNA]</scope>
    <source>
        <strain evidence="1">CG22_combo_CG10-13_8_21_14_all_47_17</strain>
    </source>
</reference>
<protein>
    <submittedName>
        <fullName evidence="1">Uncharacterized protein</fullName>
    </submittedName>
</protein>
<accession>A0A2H0BSF4</accession>
<proteinExistence type="predicted"/>
<evidence type="ECO:0000313" key="1">
    <source>
        <dbReference type="EMBL" id="PIP60607.1"/>
    </source>
</evidence>
<dbReference type="EMBL" id="PCSZ01000048">
    <property type="protein sequence ID" value="PIP60607.1"/>
    <property type="molecule type" value="Genomic_DNA"/>
</dbReference>
<organism evidence="1 2">
    <name type="scientific">Candidatus Uhrbacteria bacterium CG22_combo_CG10-13_8_21_14_all_47_17</name>
    <dbReference type="NCBI Taxonomy" id="1975041"/>
    <lineage>
        <taxon>Bacteria</taxon>
        <taxon>Candidatus Uhriibacteriota</taxon>
    </lineage>
</organism>